<dbReference type="RefSeq" id="WP_258423775.1">
    <property type="nucleotide sequence ID" value="NZ_JANSUY010000011.1"/>
</dbReference>
<feature type="transmembrane region" description="Helical" evidence="1">
    <location>
        <begin position="112"/>
        <end position="131"/>
    </location>
</feature>
<evidence type="ECO:0000313" key="3">
    <source>
        <dbReference type="Proteomes" id="UP001142175"/>
    </source>
</evidence>
<reference evidence="2" key="1">
    <citation type="submission" date="2022-08" db="EMBL/GenBank/DDBJ databases">
        <authorList>
            <person name="Zhang D."/>
        </authorList>
    </citation>
    <scope>NUCLEOTIDE SEQUENCE</scope>
    <source>
        <strain evidence="2">XJ19-11</strain>
    </source>
</reference>
<accession>A0A9X2P9J7</accession>
<keyword evidence="1" id="KW-0812">Transmembrane</keyword>
<evidence type="ECO:0000313" key="2">
    <source>
        <dbReference type="EMBL" id="MCR9015912.1"/>
    </source>
</evidence>
<name>A0A9X2P9J7_9BACT</name>
<keyword evidence="3" id="KW-1185">Reference proteome</keyword>
<dbReference type="AlphaFoldDB" id="A0A9X2P9J7"/>
<dbReference type="Proteomes" id="UP001142175">
    <property type="component" value="Unassembled WGS sequence"/>
</dbReference>
<protein>
    <submittedName>
        <fullName evidence="2">Uncharacterized protein</fullName>
    </submittedName>
</protein>
<evidence type="ECO:0000256" key="1">
    <source>
        <dbReference type="SAM" id="Phobius"/>
    </source>
</evidence>
<proteinExistence type="predicted"/>
<feature type="transmembrane region" description="Helical" evidence="1">
    <location>
        <begin position="12"/>
        <end position="31"/>
    </location>
</feature>
<organism evidence="2 3">
    <name type="scientific">Aquiflexum gelatinilyticum</name>
    <dbReference type="NCBI Taxonomy" id="2961943"/>
    <lineage>
        <taxon>Bacteria</taxon>
        <taxon>Pseudomonadati</taxon>
        <taxon>Bacteroidota</taxon>
        <taxon>Cytophagia</taxon>
        <taxon>Cytophagales</taxon>
        <taxon>Cyclobacteriaceae</taxon>
        <taxon>Aquiflexum</taxon>
    </lineage>
</organism>
<comment type="caution">
    <text evidence="2">The sequence shown here is derived from an EMBL/GenBank/DDBJ whole genome shotgun (WGS) entry which is preliminary data.</text>
</comment>
<keyword evidence="1" id="KW-1133">Transmembrane helix</keyword>
<gene>
    <name evidence="2" type="ORF">NU887_12780</name>
</gene>
<feature type="transmembrane region" description="Helical" evidence="1">
    <location>
        <begin position="43"/>
        <end position="72"/>
    </location>
</feature>
<dbReference type="EMBL" id="JANSUY010000011">
    <property type="protein sequence ID" value="MCR9015912.1"/>
    <property type="molecule type" value="Genomic_DNA"/>
</dbReference>
<keyword evidence="1" id="KW-0472">Membrane</keyword>
<feature type="transmembrane region" description="Helical" evidence="1">
    <location>
        <begin position="79"/>
        <end position="100"/>
    </location>
</feature>
<sequence>MKGLKRNTIEFTLGYLFTLLAYSLIAGLFLAKDYEEMSFIRQIFGWALYVFLLASATVFGFYLLSFTIFIVLRHQLKKYYWFLIVPILAIAYVYLMSFHFRISSNFDAPHNYVGDYLAMVVGGIVGFSYLVRKIN</sequence>